<dbReference type="OrthoDB" id="5989141at2759"/>
<evidence type="ECO:0008006" key="3">
    <source>
        <dbReference type="Google" id="ProtNLM"/>
    </source>
</evidence>
<evidence type="ECO:0000313" key="1">
    <source>
        <dbReference type="EMBL" id="KAF6204497.1"/>
    </source>
</evidence>
<protein>
    <recommendedName>
        <fullName evidence="3">Zinc finger PHD-type domain-containing protein</fullName>
    </recommendedName>
</protein>
<accession>A0A6A4JM30</accession>
<dbReference type="Proteomes" id="UP000466442">
    <property type="component" value="Unassembled WGS sequence"/>
</dbReference>
<comment type="caution">
    <text evidence="1">The sequence shown here is derived from an EMBL/GenBank/DDBJ whole genome shotgun (WGS) entry which is preliminary data.</text>
</comment>
<gene>
    <name evidence="1" type="ORF">GE061_002839</name>
</gene>
<evidence type="ECO:0000313" key="2">
    <source>
        <dbReference type="Proteomes" id="UP000466442"/>
    </source>
</evidence>
<dbReference type="AlphaFoldDB" id="A0A6A4JM30"/>
<proteinExistence type="predicted"/>
<name>A0A6A4JM30_APOLU</name>
<organism evidence="1 2">
    <name type="scientific">Apolygus lucorum</name>
    <name type="common">Small green plant bug</name>
    <name type="synonym">Lygocoris lucorum</name>
    <dbReference type="NCBI Taxonomy" id="248454"/>
    <lineage>
        <taxon>Eukaryota</taxon>
        <taxon>Metazoa</taxon>
        <taxon>Ecdysozoa</taxon>
        <taxon>Arthropoda</taxon>
        <taxon>Hexapoda</taxon>
        <taxon>Insecta</taxon>
        <taxon>Pterygota</taxon>
        <taxon>Neoptera</taxon>
        <taxon>Paraneoptera</taxon>
        <taxon>Hemiptera</taxon>
        <taxon>Heteroptera</taxon>
        <taxon>Panheteroptera</taxon>
        <taxon>Cimicomorpha</taxon>
        <taxon>Miridae</taxon>
        <taxon>Mirini</taxon>
        <taxon>Apolygus</taxon>
    </lineage>
</organism>
<dbReference type="CDD" id="cd15489">
    <property type="entry name" value="PHD_SF"/>
    <property type="match status" value="1"/>
</dbReference>
<keyword evidence="2" id="KW-1185">Reference proteome</keyword>
<sequence length="334" mass="37782">MENVKCAECGKLIEKDKNYAQCSVIGTCKKHFECAGIKETTWLKQGVVRRETWICSTHKSIKTSKEGNASNSSLINPSVSTEITETKKVSDSAATPRQLNKDMSEIADLKKFFSECMKTIENKIDLLNQKFDKQAKELEEIKAENKKLKEDNEALQEEVATLRVEVNQLDTYTRRKNLVVRGVRETKEESVIDIVKNLGEALGIKLEGDDIENTFRIPTRKSTIAKPILVKLKNEKLRDRFIAEARKKRPTEEEIIEGGNQQTAVFCEEHIGQGTKQILNHCLQAKKVGELHQVWITSGRTCVRFSPGGNANKINSISHLDLLLADKRRDNGDQ</sequence>
<dbReference type="EMBL" id="WIXP02000010">
    <property type="protein sequence ID" value="KAF6204497.1"/>
    <property type="molecule type" value="Genomic_DNA"/>
</dbReference>
<reference evidence="1" key="1">
    <citation type="journal article" date="2021" name="Mol. Ecol. Resour.">
        <title>Apolygus lucorum genome provides insights into omnivorousness and mesophyll feeding.</title>
        <authorList>
            <person name="Liu Y."/>
            <person name="Liu H."/>
            <person name="Wang H."/>
            <person name="Huang T."/>
            <person name="Liu B."/>
            <person name="Yang B."/>
            <person name="Yin L."/>
            <person name="Li B."/>
            <person name="Zhang Y."/>
            <person name="Zhang S."/>
            <person name="Jiang F."/>
            <person name="Zhang X."/>
            <person name="Ren Y."/>
            <person name="Wang B."/>
            <person name="Wang S."/>
            <person name="Lu Y."/>
            <person name="Wu K."/>
            <person name="Fan W."/>
            <person name="Wang G."/>
        </authorList>
    </citation>
    <scope>NUCLEOTIDE SEQUENCE</scope>
    <source>
        <strain evidence="1">12Hb</strain>
    </source>
</reference>